<feature type="transmembrane region" description="Helical" evidence="5">
    <location>
        <begin position="161"/>
        <end position="182"/>
    </location>
</feature>
<proteinExistence type="predicted"/>
<comment type="caution">
    <text evidence="7">The sequence shown here is derived from an EMBL/GenBank/DDBJ whole genome shotgun (WGS) entry which is preliminary data.</text>
</comment>
<dbReference type="InterPro" id="IPR037185">
    <property type="entry name" value="EmrE-like"/>
</dbReference>
<dbReference type="OrthoDB" id="6311298at2"/>
<feature type="transmembrane region" description="Helical" evidence="5">
    <location>
        <begin position="231"/>
        <end position="249"/>
    </location>
</feature>
<evidence type="ECO:0000256" key="1">
    <source>
        <dbReference type="ARBA" id="ARBA00004141"/>
    </source>
</evidence>
<feature type="transmembrane region" description="Helical" evidence="5">
    <location>
        <begin position="77"/>
        <end position="97"/>
    </location>
</feature>
<protein>
    <submittedName>
        <fullName evidence="7">Multidrug DMT transporter permease</fullName>
    </submittedName>
</protein>
<dbReference type="PANTHER" id="PTHR32322:SF14">
    <property type="entry name" value="PROTEIN PAGO"/>
    <property type="match status" value="1"/>
</dbReference>
<evidence type="ECO:0000313" key="7">
    <source>
        <dbReference type="EMBL" id="KNC66059.1"/>
    </source>
</evidence>
<feature type="transmembrane region" description="Helical" evidence="5">
    <location>
        <begin position="283"/>
        <end position="300"/>
    </location>
</feature>
<keyword evidence="4 5" id="KW-0472">Membrane</keyword>
<evidence type="ECO:0000313" key="8">
    <source>
        <dbReference type="Proteomes" id="UP000036850"/>
    </source>
</evidence>
<dbReference type="SUPFAM" id="SSF103481">
    <property type="entry name" value="Multidrug resistance efflux transporter EmrE"/>
    <property type="match status" value="2"/>
</dbReference>
<dbReference type="InterPro" id="IPR050638">
    <property type="entry name" value="AA-Vitamin_Transporters"/>
</dbReference>
<name>A0A0L0ENT6_9GAMM</name>
<keyword evidence="3 5" id="KW-1133">Transmembrane helix</keyword>
<evidence type="ECO:0000256" key="5">
    <source>
        <dbReference type="SAM" id="Phobius"/>
    </source>
</evidence>
<dbReference type="EMBL" id="LFZX01000192">
    <property type="protein sequence ID" value="KNC66059.1"/>
    <property type="molecule type" value="Genomic_DNA"/>
</dbReference>
<dbReference type="AlphaFoldDB" id="A0A0L0ENT6"/>
<evidence type="ECO:0000256" key="4">
    <source>
        <dbReference type="ARBA" id="ARBA00023136"/>
    </source>
</evidence>
<dbReference type="PANTHER" id="PTHR32322">
    <property type="entry name" value="INNER MEMBRANE TRANSPORTER"/>
    <property type="match status" value="1"/>
</dbReference>
<evidence type="ECO:0000259" key="6">
    <source>
        <dbReference type="Pfam" id="PF00892"/>
    </source>
</evidence>
<feature type="transmembrane region" description="Helical" evidence="5">
    <location>
        <begin position="137"/>
        <end position="155"/>
    </location>
</feature>
<organism evidence="7 8">
    <name type="scientific">Pseudoalteromonas rubra</name>
    <dbReference type="NCBI Taxonomy" id="43658"/>
    <lineage>
        <taxon>Bacteria</taxon>
        <taxon>Pseudomonadati</taxon>
        <taxon>Pseudomonadota</taxon>
        <taxon>Gammaproteobacteria</taxon>
        <taxon>Alteromonadales</taxon>
        <taxon>Pseudoalteromonadaceae</taxon>
        <taxon>Pseudoalteromonas</taxon>
    </lineage>
</organism>
<feature type="transmembrane region" description="Helical" evidence="5">
    <location>
        <begin position="46"/>
        <end position="65"/>
    </location>
</feature>
<feature type="transmembrane region" description="Helical" evidence="5">
    <location>
        <begin position="109"/>
        <end position="128"/>
    </location>
</feature>
<dbReference type="InterPro" id="IPR000620">
    <property type="entry name" value="EamA_dom"/>
</dbReference>
<sequence>MSTTTCNDQPNDAPIVLALVSAMLFWGMSWISGKIIADIAPAQVTVFYRLFLAAISMLPIMWILYKFKLLNLNYNVRALLWSLPAGILLAAYNQLFFMGLADGLPGKGGMLVTTSNPVFTFILSAVLLGQAINKRQGIGLALGLGGGLLMIEVWHFNLEQILASGNAYFILASLTWAFLTLISQRGTRYADFITFSTLMYVWASLLSYLFAYQHDPFSSASQYPAYYWHHLLFLSIVVVSIATSVFFLATQKLGPNRSSSFVFVVPVTAMGLSAWYFAERLSLGVAVGGACALCAVYLLNKKAEKSE</sequence>
<gene>
    <name evidence="7" type="ORF">AC626_19325</name>
</gene>
<feature type="domain" description="EamA" evidence="6">
    <location>
        <begin position="15"/>
        <end position="150"/>
    </location>
</feature>
<feature type="transmembrane region" description="Helical" evidence="5">
    <location>
        <begin position="12"/>
        <end position="31"/>
    </location>
</feature>
<evidence type="ECO:0000256" key="3">
    <source>
        <dbReference type="ARBA" id="ARBA00022989"/>
    </source>
</evidence>
<evidence type="ECO:0000256" key="2">
    <source>
        <dbReference type="ARBA" id="ARBA00022692"/>
    </source>
</evidence>
<feature type="transmembrane region" description="Helical" evidence="5">
    <location>
        <begin position="189"/>
        <end position="211"/>
    </location>
</feature>
<comment type="subcellular location">
    <subcellularLocation>
        <location evidence="1">Membrane</location>
        <topology evidence="1">Multi-pass membrane protein</topology>
    </subcellularLocation>
</comment>
<accession>A0A0L0ENT6</accession>
<feature type="transmembrane region" description="Helical" evidence="5">
    <location>
        <begin position="261"/>
        <end position="277"/>
    </location>
</feature>
<dbReference type="PATRIC" id="fig|43658.6.peg.2159"/>
<reference evidence="8" key="1">
    <citation type="submission" date="2015-07" db="EMBL/GenBank/DDBJ databases">
        <title>Draft genome sequence of a Pseudoalteromonas rubra strain, OCN096, isolated from Kaneohe Bay, Oahu, Hawaii.</title>
        <authorList>
            <person name="Beurmann S."/>
            <person name="Ushijima B."/>
            <person name="Belcaid M."/>
            <person name="Callahan S.M."/>
            <person name="Aeby G.S."/>
        </authorList>
    </citation>
    <scope>NUCLEOTIDE SEQUENCE [LARGE SCALE GENOMIC DNA]</scope>
    <source>
        <strain evidence="8">OCN096</strain>
    </source>
</reference>
<dbReference type="Pfam" id="PF00892">
    <property type="entry name" value="EamA"/>
    <property type="match status" value="2"/>
</dbReference>
<feature type="domain" description="EamA" evidence="6">
    <location>
        <begin position="164"/>
        <end position="300"/>
    </location>
</feature>
<keyword evidence="2 5" id="KW-0812">Transmembrane</keyword>
<dbReference type="Proteomes" id="UP000036850">
    <property type="component" value="Unassembled WGS sequence"/>
</dbReference>
<dbReference type="GO" id="GO:0016020">
    <property type="term" value="C:membrane"/>
    <property type="evidence" value="ECO:0007669"/>
    <property type="project" value="UniProtKB-SubCell"/>
</dbReference>